<keyword evidence="3" id="KW-1185">Reference proteome</keyword>
<proteinExistence type="predicted"/>
<reference evidence="2" key="1">
    <citation type="submission" date="2023-03" db="EMBL/GenBank/DDBJ databases">
        <title>Massive genome expansion in bonnet fungi (Mycena s.s.) driven by repeated elements and novel gene families across ecological guilds.</title>
        <authorList>
            <consortium name="Lawrence Berkeley National Laboratory"/>
            <person name="Harder C.B."/>
            <person name="Miyauchi S."/>
            <person name="Viragh M."/>
            <person name="Kuo A."/>
            <person name="Thoen E."/>
            <person name="Andreopoulos B."/>
            <person name="Lu D."/>
            <person name="Skrede I."/>
            <person name="Drula E."/>
            <person name="Henrissat B."/>
            <person name="Morin E."/>
            <person name="Kohler A."/>
            <person name="Barry K."/>
            <person name="LaButti K."/>
            <person name="Morin E."/>
            <person name="Salamov A."/>
            <person name="Lipzen A."/>
            <person name="Mereny Z."/>
            <person name="Hegedus B."/>
            <person name="Baldrian P."/>
            <person name="Stursova M."/>
            <person name="Weitz H."/>
            <person name="Taylor A."/>
            <person name="Grigoriev I.V."/>
            <person name="Nagy L.G."/>
            <person name="Martin F."/>
            <person name="Kauserud H."/>
        </authorList>
    </citation>
    <scope>NUCLEOTIDE SEQUENCE</scope>
    <source>
        <strain evidence="2">CBHHK188m</strain>
    </source>
</reference>
<comment type="caution">
    <text evidence="2">The sequence shown here is derived from an EMBL/GenBank/DDBJ whole genome shotgun (WGS) entry which is preliminary data.</text>
</comment>
<feature type="compositionally biased region" description="Basic and acidic residues" evidence="1">
    <location>
        <begin position="20"/>
        <end position="36"/>
    </location>
</feature>
<evidence type="ECO:0000313" key="3">
    <source>
        <dbReference type="Proteomes" id="UP001215280"/>
    </source>
</evidence>
<evidence type="ECO:0000256" key="1">
    <source>
        <dbReference type="SAM" id="MobiDB-lite"/>
    </source>
</evidence>
<accession>A0AAD7HUK7</accession>
<evidence type="ECO:0000313" key="2">
    <source>
        <dbReference type="EMBL" id="KAJ7728598.1"/>
    </source>
</evidence>
<feature type="region of interest" description="Disordered" evidence="1">
    <location>
        <begin position="1"/>
        <end position="51"/>
    </location>
</feature>
<dbReference type="AlphaFoldDB" id="A0AAD7HUK7"/>
<dbReference type="EMBL" id="JARJLG010000204">
    <property type="protein sequence ID" value="KAJ7728598.1"/>
    <property type="molecule type" value="Genomic_DNA"/>
</dbReference>
<dbReference type="Proteomes" id="UP001215280">
    <property type="component" value="Unassembled WGS sequence"/>
</dbReference>
<name>A0AAD7HUK7_9AGAR</name>
<organism evidence="2 3">
    <name type="scientific">Mycena maculata</name>
    <dbReference type="NCBI Taxonomy" id="230809"/>
    <lineage>
        <taxon>Eukaryota</taxon>
        <taxon>Fungi</taxon>
        <taxon>Dikarya</taxon>
        <taxon>Basidiomycota</taxon>
        <taxon>Agaricomycotina</taxon>
        <taxon>Agaricomycetes</taxon>
        <taxon>Agaricomycetidae</taxon>
        <taxon>Agaricales</taxon>
        <taxon>Marasmiineae</taxon>
        <taxon>Mycenaceae</taxon>
        <taxon>Mycena</taxon>
    </lineage>
</organism>
<protein>
    <submittedName>
        <fullName evidence="2">Uncharacterized protein</fullName>
    </submittedName>
</protein>
<sequence length="164" mass="18337">MSSNPNNSMRRRTAGAENHNGPEFEHEPPKERESKRCKTVSADSEKRGSYLNPFGVAASLPLHTSPNISPARAQWTIPAGMQLPPDQWTYGYTPVRTVAEQELYELANKSDPQMKDFYVGPFYDDSVQLAQLTPSPDTSRAPSVSGRILRCNQFERLEGRGRAL</sequence>
<gene>
    <name evidence="2" type="ORF">DFH07DRAFT_782183</name>
</gene>